<protein>
    <recommendedName>
        <fullName evidence="4">DUF1129 family protein</fullName>
    </recommendedName>
</protein>
<feature type="transmembrane region" description="Helical" evidence="1">
    <location>
        <begin position="243"/>
        <end position="262"/>
    </location>
</feature>
<keyword evidence="1" id="KW-1133">Transmembrane helix</keyword>
<dbReference type="AlphaFoldDB" id="A0A2N8PUF5"/>
<dbReference type="RefSeq" id="WP_049219838.1">
    <property type="nucleotide sequence ID" value="NZ_JAEMPA010000429.1"/>
</dbReference>
<feature type="transmembrane region" description="Helical" evidence="1">
    <location>
        <begin position="155"/>
        <end position="175"/>
    </location>
</feature>
<proteinExistence type="predicted"/>
<feature type="transmembrane region" description="Helical" evidence="1">
    <location>
        <begin position="187"/>
        <end position="205"/>
    </location>
</feature>
<keyword evidence="1" id="KW-0812">Transmembrane</keyword>
<evidence type="ECO:0000256" key="1">
    <source>
        <dbReference type="SAM" id="Phobius"/>
    </source>
</evidence>
<evidence type="ECO:0000313" key="3">
    <source>
        <dbReference type="Proteomes" id="UP000288388"/>
    </source>
</evidence>
<comment type="caution">
    <text evidence="2">The sequence shown here is derived from an EMBL/GenBank/DDBJ whole genome shotgun (WGS) entry which is preliminary data.</text>
</comment>
<feature type="transmembrane region" description="Helical" evidence="1">
    <location>
        <begin position="92"/>
        <end position="112"/>
    </location>
</feature>
<feature type="transmembrane region" description="Helical" evidence="1">
    <location>
        <begin position="212"/>
        <end position="231"/>
    </location>
</feature>
<accession>A0A2N8PUF5</accession>
<evidence type="ECO:0000313" key="2">
    <source>
        <dbReference type="EMBL" id="RVU92749.1"/>
    </source>
</evidence>
<organism evidence="2 3">
    <name type="scientific">Enterococcus avium</name>
    <name type="common">Streptococcus avium</name>
    <dbReference type="NCBI Taxonomy" id="33945"/>
    <lineage>
        <taxon>Bacteria</taxon>
        <taxon>Bacillati</taxon>
        <taxon>Bacillota</taxon>
        <taxon>Bacilli</taxon>
        <taxon>Lactobacillales</taxon>
        <taxon>Enterococcaceae</taxon>
        <taxon>Enterococcus</taxon>
    </lineage>
</organism>
<dbReference type="Proteomes" id="UP000288388">
    <property type="component" value="Unassembled WGS sequence"/>
</dbReference>
<reference evidence="2 3" key="1">
    <citation type="submission" date="2018-12" db="EMBL/GenBank/DDBJ databases">
        <title>A novel vanA-carrying plasmid in a clinical isolate of Enterococcus avium.</title>
        <authorList>
            <person name="Bernasconi O.J."/>
            <person name="Luzzaro F."/>
            <person name="Endimiani A."/>
        </authorList>
    </citation>
    <scope>NUCLEOTIDE SEQUENCE [LARGE SCALE GENOMIC DNA]</scope>
    <source>
        <strain evidence="2 3">LC0559/18</strain>
    </source>
</reference>
<sequence length="268" mass="29953">MKKTWLIKENAKLQELLNPINEEYYGNLLIYVRSNSVFKDEKILEEALLEILQDILDAQENGETAEDYFGKQPKEIADALLKEVPISIGNGVHLAVAVLFVYALITVIPSLASPNTLLDVGKLLIGSIYWTILAIIIVWQIGNNIYTTKRTFKKYLAIFLTIMFIILGISLTIFFKTSLTLDTGGLVGISIIAIIILSCGIFFLRQTHKKELTPFVPILLTTAIMGVLYRIPVSQEFLTSNLGKGLVATCMLLSLISFYVLLHRGVKK</sequence>
<name>A0A2N8PUF5_ENTAV</name>
<dbReference type="SUPFAM" id="SSF158560">
    <property type="entry name" value="BH3980-like"/>
    <property type="match status" value="1"/>
</dbReference>
<evidence type="ECO:0008006" key="4">
    <source>
        <dbReference type="Google" id="ProtNLM"/>
    </source>
</evidence>
<keyword evidence="1" id="KW-0472">Membrane</keyword>
<gene>
    <name evidence="2" type="ORF">EK398_19885</name>
</gene>
<dbReference type="EMBL" id="RYZS01000002">
    <property type="protein sequence ID" value="RVU92749.1"/>
    <property type="molecule type" value="Genomic_DNA"/>
</dbReference>
<feature type="transmembrane region" description="Helical" evidence="1">
    <location>
        <begin position="124"/>
        <end position="143"/>
    </location>
</feature>